<protein>
    <submittedName>
        <fullName evidence="3">Endonuclease YncB(Thermonuclease family)</fullName>
    </submittedName>
</protein>
<evidence type="ECO:0000313" key="4">
    <source>
        <dbReference type="Proteomes" id="UP000240418"/>
    </source>
</evidence>
<dbReference type="SMART" id="SM00318">
    <property type="entry name" value="SNc"/>
    <property type="match status" value="1"/>
</dbReference>
<dbReference type="GO" id="GO:0004519">
    <property type="term" value="F:endonuclease activity"/>
    <property type="evidence" value="ECO:0007669"/>
    <property type="project" value="UniProtKB-KW"/>
</dbReference>
<sequence>MTFRPFFAMLALVLASATQAAEPPTFIGRASVIDGDTINIHGKRIRLHGIDAPESGQFCRDARDRNWHCGQKAALALDAEIGRRTVSCQITDTDRYGRYIGICSTGGVNMNAWMVEQGWAVAYRKYSRDYVAHEAHSKRAGLGIWQGRFTPPDRWRKGERLGSDTVSRADTGACAIKGNISSKGKRIYRLPGTKWYDRTKINEGKGERWFCSEAEARAAGWRRAR</sequence>
<dbReference type="PANTHER" id="PTHR12302">
    <property type="entry name" value="EBNA2 BINDING PROTEIN P100"/>
    <property type="match status" value="1"/>
</dbReference>
<feature type="domain" description="TNase-like" evidence="2">
    <location>
        <begin position="32"/>
        <end position="147"/>
    </location>
</feature>
<feature type="signal peptide" evidence="1">
    <location>
        <begin position="1"/>
        <end position="20"/>
    </location>
</feature>
<keyword evidence="3" id="KW-0255">Endonuclease</keyword>
<keyword evidence="3" id="KW-0540">Nuclease</keyword>
<evidence type="ECO:0000256" key="1">
    <source>
        <dbReference type="SAM" id="SignalP"/>
    </source>
</evidence>
<evidence type="ECO:0000313" key="3">
    <source>
        <dbReference type="EMBL" id="PSL16054.1"/>
    </source>
</evidence>
<comment type="caution">
    <text evidence="3">The sequence shown here is derived from an EMBL/GenBank/DDBJ whole genome shotgun (WGS) entry which is preliminary data.</text>
</comment>
<dbReference type="Gene3D" id="2.40.50.90">
    <property type="match status" value="1"/>
</dbReference>
<reference evidence="3 4" key="1">
    <citation type="submission" date="2018-03" db="EMBL/GenBank/DDBJ databases">
        <title>Genomic Encyclopedia of Archaeal and Bacterial Type Strains, Phase II (KMG-II): from individual species to whole genera.</title>
        <authorList>
            <person name="Goeker M."/>
        </authorList>
    </citation>
    <scope>NUCLEOTIDE SEQUENCE [LARGE SCALE GENOMIC DNA]</scope>
    <source>
        <strain evidence="3 4">DSM 100673</strain>
    </source>
</reference>
<feature type="chain" id="PRO_5015197644" evidence="1">
    <location>
        <begin position="21"/>
        <end position="225"/>
    </location>
</feature>
<dbReference type="InterPro" id="IPR035437">
    <property type="entry name" value="SNase_OB-fold_sf"/>
</dbReference>
<dbReference type="EMBL" id="PYGJ01000023">
    <property type="protein sequence ID" value="PSL16054.1"/>
    <property type="molecule type" value="Genomic_DNA"/>
</dbReference>
<gene>
    <name evidence="3" type="ORF">CLV88_12321</name>
</gene>
<dbReference type="OrthoDB" id="9805504at2"/>
<dbReference type="RefSeq" id="WP_106610430.1">
    <property type="nucleotide sequence ID" value="NZ_PYGJ01000023.1"/>
</dbReference>
<dbReference type="AlphaFoldDB" id="A0A2P8F2V8"/>
<keyword evidence="3" id="KW-0378">Hydrolase</keyword>
<name>A0A2P8F2V8_9RHOB</name>
<dbReference type="PROSITE" id="PS50830">
    <property type="entry name" value="TNASE_3"/>
    <property type="match status" value="1"/>
</dbReference>
<organism evidence="3 4">
    <name type="scientific">Shimia abyssi</name>
    <dbReference type="NCBI Taxonomy" id="1662395"/>
    <lineage>
        <taxon>Bacteria</taxon>
        <taxon>Pseudomonadati</taxon>
        <taxon>Pseudomonadota</taxon>
        <taxon>Alphaproteobacteria</taxon>
        <taxon>Rhodobacterales</taxon>
        <taxon>Roseobacteraceae</taxon>
    </lineage>
</organism>
<keyword evidence="4" id="KW-1185">Reference proteome</keyword>
<evidence type="ECO:0000259" key="2">
    <source>
        <dbReference type="PROSITE" id="PS50830"/>
    </source>
</evidence>
<dbReference type="Pfam" id="PF00565">
    <property type="entry name" value="SNase"/>
    <property type="match status" value="1"/>
</dbReference>
<accession>A0A2P8F2V8</accession>
<proteinExistence type="predicted"/>
<dbReference type="InterPro" id="IPR016071">
    <property type="entry name" value="Staphylococal_nuclease_OB-fold"/>
</dbReference>
<dbReference type="PANTHER" id="PTHR12302:SF26">
    <property type="entry name" value="BLR1266 PROTEIN"/>
    <property type="match status" value="1"/>
</dbReference>
<dbReference type="Proteomes" id="UP000240418">
    <property type="component" value="Unassembled WGS sequence"/>
</dbReference>
<keyword evidence="1" id="KW-0732">Signal</keyword>
<dbReference type="SUPFAM" id="SSF50199">
    <property type="entry name" value="Staphylococcal nuclease"/>
    <property type="match status" value="1"/>
</dbReference>